<dbReference type="OrthoDB" id="9805609at2"/>
<dbReference type="GO" id="GO:0005840">
    <property type="term" value="C:ribosome"/>
    <property type="evidence" value="ECO:0007669"/>
    <property type="project" value="UniProtKB-KW"/>
</dbReference>
<dbReference type="InterPro" id="IPR026569">
    <property type="entry name" value="Ribosomal_bL28"/>
</dbReference>
<accession>A0A140L619</accession>
<evidence type="ECO:0000256" key="1">
    <source>
        <dbReference type="ARBA" id="ARBA00008760"/>
    </source>
</evidence>
<comment type="similarity">
    <text evidence="1 5">Belongs to the bacterial ribosomal protein bL28 family.</text>
</comment>
<dbReference type="PANTHER" id="PTHR39080:SF1">
    <property type="entry name" value="LARGE RIBOSOMAL SUBUNIT PROTEIN BL28A"/>
    <property type="match status" value="1"/>
</dbReference>
<dbReference type="HAMAP" id="MF_00373">
    <property type="entry name" value="Ribosomal_bL28"/>
    <property type="match status" value="1"/>
</dbReference>
<dbReference type="Proteomes" id="UP000070456">
    <property type="component" value="Unassembled WGS sequence"/>
</dbReference>
<evidence type="ECO:0000256" key="5">
    <source>
        <dbReference type="HAMAP-Rule" id="MF_00373"/>
    </source>
</evidence>
<keyword evidence="7" id="KW-1185">Reference proteome</keyword>
<dbReference type="RefSeq" id="WP_083525024.1">
    <property type="nucleotide sequence ID" value="NZ_LOEE01000030.1"/>
</dbReference>
<sequence>MSRACDVCGKGRISGNSVSHSNRHTRRVWNANIKKVKTMVNGSPARINVCTRCLRSNKVERAI</sequence>
<dbReference type="NCBIfam" id="TIGR00009">
    <property type="entry name" value="L28"/>
    <property type="match status" value="1"/>
</dbReference>
<keyword evidence="2 5" id="KW-0689">Ribosomal protein</keyword>
<dbReference type="GO" id="GO:1990904">
    <property type="term" value="C:ribonucleoprotein complex"/>
    <property type="evidence" value="ECO:0007669"/>
    <property type="project" value="UniProtKB-KW"/>
</dbReference>
<dbReference type="InterPro" id="IPR037147">
    <property type="entry name" value="Ribosomal_bL28_sf"/>
</dbReference>
<dbReference type="PANTHER" id="PTHR39080">
    <property type="entry name" value="50S RIBOSOMAL PROTEIN L28"/>
    <property type="match status" value="1"/>
</dbReference>
<dbReference type="Pfam" id="PF00830">
    <property type="entry name" value="Ribosomal_L28"/>
    <property type="match status" value="1"/>
</dbReference>
<evidence type="ECO:0000256" key="4">
    <source>
        <dbReference type="ARBA" id="ARBA00035174"/>
    </source>
</evidence>
<organism evidence="6 7">
    <name type="scientific">Thermotalea metallivorans</name>
    <dbReference type="NCBI Taxonomy" id="520762"/>
    <lineage>
        <taxon>Bacteria</taxon>
        <taxon>Bacillati</taxon>
        <taxon>Bacillota</taxon>
        <taxon>Clostridia</taxon>
        <taxon>Peptostreptococcales</taxon>
        <taxon>Thermotaleaceae</taxon>
        <taxon>Thermotalea</taxon>
    </lineage>
</organism>
<dbReference type="EMBL" id="LOEE01000030">
    <property type="protein sequence ID" value="KXG75994.1"/>
    <property type="molecule type" value="Genomic_DNA"/>
</dbReference>
<dbReference type="STRING" id="520762.AN619_14580"/>
<evidence type="ECO:0000313" key="7">
    <source>
        <dbReference type="Proteomes" id="UP000070456"/>
    </source>
</evidence>
<dbReference type="InterPro" id="IPR050096">
    <property type="entry name" value="Bacterial_rp_bL28"/>
</dbReference>
<dbReference type="PATRIC" id="fig|520762.4.peg.1622"/>
<evidence type="ECO:0000313" key="6">
    <source>
        <dbReference type="EMBL" id="KXG75994.1"/>
    </source>
</evidence>
<evidence type="ECO:0000256" key="2">
    <source>
        <dbReference type="ARBA" id="ARBA00022980"/>
    </source>
</evidence>
<dbReference type="InterPro" id="IPR001383">
    <property type="entry name" value="Ribosomal_bL28_bact-type"/>
</dbReference>
<gene>
    <name evidence="5 6" type="primary">rpmB</name>
    <name evidence="6" type="ORF">AN619_14580</name>
</gene>
<protein>
    <recommendedName>
        <fullName evidence="4 5">Large ribosomal subunit protein bL28</fullName>
    </recommendedName>
</protein>
<dbReference type="SUPFAM" id="SSF143800">
    <property type="entry name" value="L28p-like"/>
    <property type="match status" value="1"/>
</dbReference>
<dbReference type="Gene3D" id="2.30.170.40">
    <property type="entry name" value="Ribosomal protein L28/L24"/>
    <property type="match status" value="1"/>
</dbReference>
<dbReference type="GO" id="GO:0006412">
    <property type="term" value="P:translation"/>
    <property type="evidence" value="ECO:0007669"/>
    <property type="project" value="UniProtKB-UniRule"/>
</dbReference>
<proteinExistence type="inferred from homology"/>
<dbReference type="AlphaFoldDB" id="A0A140L619"/>
<keyword evidence="3 5" id="KW-0687">Ribonucleoprotein</keyword>
<evidence type="ECO:0000256" key="3">
    <source>
        <dbReference type="ARBA" id="ARBA00023274"/>
    </source>
</evidence>
<dbReference type="GO" id="GO:0003735">
    <property type="term" value="F:structural constituent of ribosome"/>
    <property type="evidence" value="ECO:0007669"/>
    <property type="project" value="InterPro"/>
</dbReference>
<reference evidence="6 7" key="1">
    <citation type="submission" date="2015-12" db="EMBL/GenBank/DDBJ databases">
        <title>Draft genome sequence of the thermoanaerobe Thermotalea metallivorans, an isolate from the runoff channel of the Great Artesian Basin, Australia.</title>
        <authorList>
            <person name="Patel B.K."/>
        </authorList>
    </citation>
    <scope>NUCLEOTIDE SEQUENCE [LARGE SCALE GENOMIC DNA]</scope>
    <source>
        <strain evidence="6 7">B2-1</strain>
    </source>
</reference>
<dbReference type="InterPro" id="IPR034704">
    <property type="entry name" value="Ribosomal_bL28/bL31-like_sf"/>
</dbReference>
<name>A0A140L619_9FIRM</name>
<comment type="caution">
    <text evidence="6">The sequence shown here is derived from an EMBL/GenBank/DDBJ whole genome shotgun (WGS) entry which is preliminary data.</text>
</comment>